<evidence type="ECO:0000313" key="2">
    <source>
        <dbReference type="Proteomes" id="UP000199532"/>
    </source>
</evidence>
<sequence length="47" mass="5317">MVKDVISVVFVMDFSSEKTFVKKVRTFFILSTGKNGECDNIDVVKTN</sequence>
<accession>A0A1H6RTP7</accession>
<evidence type="ECO:0000313" key="1">
    <source>
        <dbReference type="EMBL" id="SEI59123.1"/>
    </source>
</evidence>
<name>A0A1H6RTP7_9BACT</name>
<gene>
    <name evidence="1" type="ORF">SAMN04487995_1527</name>
</gene>
<dbReference type="Proteomes" id="UP000199532">
    <property type="component" value="Unassembled WGS sequence"/>
</dbReference>
<dbReference type="AlphaFoldDB" id="A0A1H6RTP7"/>
<reference evidence="1 2" key="1">
    <citation type="submission" date="2016-10" db="EMBL/GenBank/DDBJ databases">
        <authorList>
            <person name="de Groot N.N."/>
        </authorList>
    </citation>
    <scope>NUCLEOTIDE SEQUENCE [LARGE SCALE GENOMIC DNA]</scope>
    <source>
        <strain evidence="1 2">DSM 19938</strain>
    </source>
</reference>
<proteinExistence type="predicted"/>
<organism evidence="1 2">
    <name type="scientific">Dyadobacter koreensis</name>
    <dbReference type="NCBI Taxonomy" id="408657"/>
    <lineage>
        <taxon>Bacteria</taxon>
        <taxon>Pseudomonadati</taxon>
        <taxon>Bacteroidota</taxon>
        <taxon>Cytophagia</taxon>
        <taxon>Cytophagales</taxon>
        <taxon>Spirosomataceae</taxon>
        <taxon>Dyadobacter</taxon>
    </lineage>
</organism>
<dbReference type="EMBL" id="FNXY01000002">
    <property type="protein sequence ID" value="SEI59123.1"/>
    <property type="molecule type" value="Genomic_DNA"/>
</dbReference>
<protein>
    <submittedName>
        <fullName evidence="1">Uncharacterized protein</fullName>
    </submittedName>
</protein>
<keyword evidence="2" id="KW-1185">Reference proteome</keyword>